<keyword evidence="2" id="KW-1185">Reference proteome</keyword>
<dbReference type="Gramene" id="KGN63190">
    <property type="protein sequence ID" value="KGN63190"/>
    <property type="gene ID" value="Csa_2G408360"/>
</dbReference>
<accession>A0A0A0LMN5</accession>
<dbReference type="Proteomes" id="UP000029981">
    <property type="component" value="Chromosome 2"/>
</dbReference>
<reference evidence="1 2" key="2">
    <citation type="journal article" date="2009" name="PLoS ONE">
        <title>An integrated genetic and cytogenetic map of the cucumber genome.</title>
        <authorList>
            <person name="Ren Y."/>
            <person name="Zhang Z."/>
            <person name="Liu J."/>
            <person name="Staub J.E."/>
            <person name="Han Y."/>
            <person name="Cheng Z."/>
            <person name="Li X."/>
            <person name="Lu J."/>
            <person name="Miao H."/>
            <person name="Kang H."/>
            <person name="Xie B."/>
            <person name="Gu X."/>
            <person name="Wang X."/>
            <person name="Du Y."/>
            <person name="Jin W."/>
            <person name="Huang S."/>
        </authorList>
    </citation>
    <scope>NUCLEOTIDE SEQUENCE [LARGE SCALE GENOMIC DNA]</scope>
    <source>
        <strain evidence="2">cv. 9930</strain>
    </source>
</reference>
<reference evidence="1 2" key="4">
    <citation type="journal article" date="2011" name="BMC Genomics">
        <title>RNA-Seq improves annotation of protein-coding genes in the cucumber genome.</title>
        <authorList>
            <person name="Li Z."/>
            <person name="Zhang Z."/>
            <person name="Yan P."/>
            <person name="Huang S."/>
            <person name="Fei Z."/>
            <person name="Lin K."/>
        </authorList>
    </citation>
    <scope>NUCLEOTIDE SEQUENCE [LARGE SCALE GENOMIC DNA]</scope>
    <source>
        <strain evidence="2">cv. 9930</strain>
    </source>
</reference>
<reference evidence="1 2" key="3">
    <citation type="journal article" date="2010" name="BMC Genomics">
        <title>Transcriptome sequencing and comparative analysis of cucumber flowers with different sex types.</title>
        <authorList>
            <person name="Guo S."/>
            <person name="Zheng Y."/>
            <person name="Joung J.G."/>
            <person name="Liu S."/>
            <person name="Zhang Z."/>
            <person name="Crasta O.R."/>
            <person name="Sobral B.W."/>
            <person name="Xu Y."/>
            <person name="Huang S."/>
            <person name="Fei Z."/>
        </authorList>
    </citation>
    <scope>NUCLEOTIDE SEQUENCE [LARGE SCALE GENOMIC DNA]</scope>
    <source>
        <strain evidence="2">cv. 9930</strain>
    </source>
</reference>
<reference evidence="1 2" key="1">
    <citation type="journal article" date="2009" name="Nat. Genet.">
        <title>The genome of the cucumber, Cucumis sativus L.</title>
        <authorList>
            <person name="Huang S."/>
            <person name="Li R."/>
            <person name="Zhang Z."/>
            <person name="Li L."/>
            <person name="Gu X."/>
            <person name="Fan W."/>
            <person name="Lucas W.J."/>
            <person name="Wang X."/>
            <person name="Xie B."/>
            <person name="Ni P."/>
            <person name="Ren Y."/>
            <person name="Zhu H."/>
            <person name="Li J."/>
            <person name="Lin K."/>
            <person name="Jin W."/>
            <person name="Fei Z."/>
            <person name="Li G."/>
            <person name="Staub J."/>
            <person name="Kilian A."/>
            <person name="van der Vossen E.A."/>
            <person name="Wu Y."/>
            <person name="Guo J."/>
            <person name="He J."/>
            <person name="Jia Z."/>
            <person name="Ren Y."/>
            <person name="Tian G."/>
            <person name="Lu Y."/>
            <person name="Ruan J."/>
            <person name="Qian W."/>
            <person name="Wang M."/>
            <person name="Huang Q."/>
            <person name="Li B."/>
            <person name="Xuan Z."/>
            <person name="Cao J."/>
            <person name="Asan"/>
            <person name="Wu Z."/>
            <person name="Zhang J."/>
            <person name="Cai Q."/>
            <person name="Bai Y."/>
            <person name="Zhao B."/>
            <person name="Han Y."/>
            <person name="Li Y."/>
            <person name="Li X."/>
            <person name="Wang S."/>
            <person name="Shi Q."/>
            <person name="Liu S."/>
            <person name="Cho W.K."/>
            <person name="Kim J.Y."/>
            <person name="Xu Y."/>
            <person name="Heller-Uszynska K."/>
            <person name="Miao H."/>
            <person name="Cheng Z."/>
            <person name="Zhang S."/>
            <person name="Wu J."/>
            <person name="Yang Y."/>
            <person name="Kang H."/>
            <person name="Li M."/>
            <person name="Liang H."/>
            <person name="Ren X."/>
            <person name="Shi Z."/>
            <person name="Wen M."/>
            <person name="Jian M."/>
            <person name="Yang H."/>
            <person name="Zhang G."/>
            <person name="Yang Z."/>
            <person name="Chen R."/>
            <person name="Liu S."/>
            <person name="Li J."/>
            <person name="Ma L."/>
            <person name="Liu H."/>
            <person name="Zhou Y."/>
            <person name="Zhao J."/>
            <person name="Fang X."/>
            <person name="Li G."/>
            <person name="Fang L."/>
            <person name="Li Y."/>
            <person name="Liu D."/>
            <person name="Zheng H."/>
            <person name="Zhang Y."/>
            <person name="Qin N."/>
            <person name="Li Z."/>
            <person name="Yang G."/>
            <person name="Yang S."/>
            <person name="Bolund L."/>
            <person name="Kristiansen K."/>
            <person name="Zheng H."/>
            <person name="Li S."/>
            <person name="Zhang X."/>
            <person name="Yang H."/>
            <person name="Wang J."/>
            <person name="Sun R."/>
            <person name="Zhang B."/>
            <person name="Jiang S."/>
            <person name="Wang J."/>
            <person name="Du Y."/>
            <person name="Li S."/>
        </authorList>
    </citation>
    <scope>NUCLEOTIDE SEQUENCE [LARGE SCALE GENOMIC DNA]</scope>
    <source>
        <strain evidence="2">cv. 9930</strain>
    </source>
</reference>
<organism evidence="1 2">
    <name type="scientific">Cucumis sativus</name>
    <name type="common">Cucumber</name>
    <dbReference type="NCBI Taxonomy" id="3659"/>
    <lineage>
        <taxon>Eukaryota</taxon>
        <taxon>Viridiplantae</taxon>
        <taxon>Streptophyta</taxon>
        <taxon>Embryophyta</taxon>
        <taxon>Tracheophyta</taxon>
        <taxon>Spermatophyta</taxon>
        <taxon>Magnoliopsida</taxon>
        <taxon>eudicotyledons</taxon>
        <taxon>Gunneridae</taxon>
        <taxon>Pentapetalae</taxon>
        <taxon>rosids</taxon>
        <taxon>fabids</taxon>
        <taxon>Cucurbitales</taxon>
        <taxon>Cucurbitaceae</taxon>
        <taxon>Benincaseae</taxon>
        <taxon>Cucumis</taxon>
    </lineage>
</organism>
<dbReference type="AlphaFoldDB" id="A0A0A0LMN5"/>
<evidence type="ECO:0000313" key="1">
    <source>
        <dbReference type="EMBL" id="KGN63190.1"/>
    </source>
</evidence>
<proteinExistence type="predicted"/>
<gene>
    <name evidence="1" type="ORF">Csa_2G408360</name>
</gene>
<name>A0A0A0LMN5_CUCSA</name>
<dbReference type="EMBL" id="CM002923">
    <property type="protein sequence ID" value="KGN63190.1"/>
    <property type="molecule type" value="Genomic_DNA"/>
</dbReference>
<protein>
    <submittedName>
        <fullName evidence="1">Uncharacterized protein</fullName>
    </submittedName>
</protein>
<evidence type="ECO:0000313" key="2">
    <source>
        <dbReference type="Proteomes" id="UP000029981"/>
    </source>
</evidence>
<sequence>MYTQKRYRKLKSNLGGELETLLDVQGKSKIRKIETRNSFGQIQSDRNIEQDPNTWQNFTAFIFQLALFEPLRHPKTLHVRLSFVIMA</sequence>